<accession>A0ACC1QQR0</accession>
<name>A0ACC1QQR0_9HYPO</name>
<evidence type="ECO:0000313" key="1">
    <source>
        <dbReference type="EMBL" id="KAJ3488911.1"/>
    </source>
</evidence>
<evidence type="ECO:0000313" key="2">
    <source>
        <dbReference type="Proteomes" id="UP001148737"/>
    </source>
</evidence>
<reference evidence="1" key="1">
    <citation type="submission" date="2022-07" db="EMBL/GenBank/DDBJ databases">
        <title>Genome Sequence of Lecanicillium saksenae.</title>
        <authorList>
            <person name="Buettner E."/>
        </authorList>
    </citation>
    <scope>NUCLEOTIDE SEQUENCE</scope>
    <source>
        <strain evidence="1">VT-O1</strain>
    </source>
</reference>
<gene>
    <name evidence="1" type="ORF">NLG97_g6103</name>
</gene>
<protein>
    <submittedName>
        <fullName evidence="1">Uncharacterized protein</fullName>
    </submittedName>
</protein>
<sequence>MRASRVALYKIFGHVIARLKISRRTWVVPWWKTPFPRAFLSTPSLNGPAASSLVHAPGQRVQVVEIRVLARPLHNVHAQGLPARASLLLGGVVEVHLEHVALGELLVVVAAQVLDADARHLGELLVVVDLGDELVAELEGDLFVALGADNSFVLSTLPEAKELISSVAFQSGGGQDVTSYDVAQKSGAAYAEYLKCSTTDLECLQNLSVKQLQDAFQETPYLQGTPTDQLLAPYNAARPNMPDIAASSIDNDLIKQQPLLVGPQLPFISGYTRNDSNLFVVPEFYRYQLEGGKVTESNYTNFLLAWGEEPARLLNQTYPLSKYLSQHDNITSVAVVAGVADMVTAANFKCPSYKMHRAGHAAGVRSYAYQFDKQPSCPWIYEEGIGAVPPVGFGSYYGAAHCADIPFAFGNMDAQPFGVGNCSASAAERGMSKTMVAAWTEMATNTSPSTPRLRWPRFGRELEGVFFDDEVAVAGIDFEECTVWDEVFGMLGGVIPPAIEQHTCSTFKRRDQDSTQIDNAQRTPSLIEACAFVCFPLEWTAPRLPPDPPLSRSCFTPTLFFHTDPRFFTTAMETDCATLAAVPAPAVEASKEQIECSNPSQPNFLHSPPDSNNAAKTDASDSELSELDDEPALDGAPPGLSTSAEPPATEDDQDDIGEVLPDHWSGTVPVFKPTMDQFKDFKKFMKKVDSYGMTSGIIKVIPPEEWKAAQPKLDELVKQIRVREPIKQDIMGSNGTYRQVNILHGRSYNLPQWRQLCDQSEHQPPARRGERRANADKPKPPRAKPSAPRQPKTSTPKKRGRGRGQ</sequence>
<proteinExistence type="predicted"/>
<comment type="caution">
    <text evidence="1">The sequence shown here is derived from an EMBL/GenBank/DDBJ whole genome shotgun (WGS) entry which is preliminary data.</text>
</comment>
<organism evidence="1 2">
    <name type="scientific">Lecanicillium saksenae</name>
    <dbReference type="NCBI Taxonomy" id="468837"/>
    <lineage>
        <taxon>Eukaryota</taxon>
        <taxon>Fungi</taxon>
        <taxon>Dikarya</taxon>
        <taxon>Ascomycota</taxon>
        <taxon>Pezizomycotina</taxon>
        <taxon>Sordariomycetes</taxon>
        <taxon>Hypocreomycetidae</taxon>
        <taxon>Hypocreales</taxon>
        <taxon>Cordycipitaceae</taxon>
        <taxon>Lecanicillium</taxon>
    </lineage>
</organism>
<dbReference type="Proteomes" id="UP001148737">
    <property type="component" value="Unassembled WGS sequence"/>
</dbReference>
<keyword evidence="2" id="KW-1185">Reference proteome</keyword>
<dbReference type="EMBL" id="JANAKD010000764">
    <property type="protein sequence ID" value="KAJ3488911.1"/>
    <property type="molecule type" value="Genomic_DNA"/>
</dbReference>